<dbReference type="InterPro" id="IPR050397">
    <property type="entry name" value="Env_Response_Regulators"/>
</dbReference>
<dbReference type="SUPFAM" id="SSF46785">
    <property type="entry name" value="Winged helix' DNA-binding domain"/>
    <property type="match status" value="1"/>
</dbReference>
<dbReference type="InterPro" id="IPR036388">
    <property type="entry name" value="WH-like_DNA-bd_sf"/>
</dbReference>
<evidence type="ECO:0000256" key="2">
    <source>
        <dbReference type="ARBA" id="ARBA00023125"/>
    </source>
</evidence>
<gene>
    <name evidence="6" type="ORF">SBF1_5310005</name>
</gene>
<feature type="domain" description="Cyclic nucleotide-binding" evidence="4">
    <location>
        <begin position="35"/>
        <end position="117"/>
    </location>
</feature>
<keyword evidence="2" id="KW-0238">DNA-binding</keyword>
<dbReference type="InterPro" id="IPR018490">
    <property type="entry name" value="cNMP-bd_dom_sf"/>
</dbReference>
<dbReference type="SMART" id="SM00419">
    <property type="entry name" value="HTH_CRP"/>
    <property type="match status" value="1"/>
</dbReference>
<evidence type="ECO:0000259" key="5">
    <source>
        <dbReference type="PROSITE" id="PS51063"/>
    </source>
</evidence>
<evidence type="ECO:0000256" key="3">
    <source>
        <dbReference type="ARBA" id="ARBA00023163"/>
    </source>
</evidence>
<dbReference type="InterPro" id="IPR012318">
    <property type="entry name" value="HTH_CRP"/>
</dbReference>
<dbReference type="CDD" id="cd00038">
    <property type="entry name" value="CAP_ED"/>
    <property type="match status" value="1"/>
</dbReference>
<keyword evidence="1" id="KW-0805">Transcription regulation</keyword>
<organism evidence="6 7">
    <name type="scientific">Candidatus Desulfosporosinus infrequens</name>
    <dbReference type="NCBI Taxonomy" id="2043169"/>
    <lineage>
        <taxon>Bacteria</taxon>
        <taxon>Bacillati</taxon>
        <taxon>Bacillota</taxon>
        <taxon>Clostridia</taxon>
        <taxon>Eubacteriales</taxon>
        <taxon>Desulfitobacteriaceae</taxon>
        <taxon>Desulfosporosinus</taxon>
    </lineage>
</organism>
<dbReference type="Gene3D" id="1.10.10.10">
    <property type="entry name" value="Winged helix-like DNA-binding domain superfamily/Winged helix DNA-binding domain"/>
    <property type="match status" value="1"/>
</dbReference>
<protein>
    <submittedName>
        <fullName evidence="6">cAMP-binding protein</fullName>
    </submittedName>
</protein>
<dbReference type="SMART" id="SM00100">
    <property type="entry name" value="cNMP"/>
    <property type="match status" value="1"/>
</dbReference>
<dbReference type="InterPro" id="IPR000595">
    <property type="entry name" value="cNMP-bd_dom"/>
</dbReference>
<feature type="domain" description="HTH crp-type" evidence="5">
    <location>
        <begin position="148"/>
        <end position="221"/>
    </location>
</feature>
<dbReference type="Gene3D" id="2.60.120.10">
    <property type="entry name" value="Jelly Rolls"/>
    <property type="match status" value="1"/>
</dbReference>
<dbReference type="Proteomes" id="UP000238916">
    <property type="component" value="Unassembled WGS sequence"/>
</dbReference>
<dbReference type="SUPFAM" id="SSF51206">
    <property type="entry name" value="cAMP-binding domain-like"/>
    <property type="match status" value="1"/>
</dbReference>
<evidence type="ECO:0000259" key="4">
    <source>
        <dbReference type="PROSITE" id="PS50042"/>
    </source>
</evidence>
<dbReference type="PANTHER" id="PTHR24567:SF74">
    <property type="entry name" value="HTH-TYPE TRANSCRIPTIONAL REGULATOR ARCR"/>
    <property type="match status" value="1"/>
</dbReference>
<dbReference type="InterPro" id="IPR014710">
    <property type="entry name" value="RmlC-like_jellyroll"/>
</dbReference>
<reference evidence="7" key="1">
    <citation type="submission" date="2018-02" db="EMBL/GenBank/DDBJ databases">
        <authorList>
            <person name="Hausmann B."/>
        </authorList>
    </citation>
    <scope>NUCLEOTIDE SEQUENCE [LARGE SCALE GENOMIC DNA]</scope>
    <source>
        <strain evidence="7">Peat soil MAG SbF1</strain>
    </source>
</reference>
<evidence type="ECO:0000313" key="6">
    <source>
        <dbReference type="EMBL" id="SPF51720.1"/>
    </source>
</evidence>
<dbReference type="EMBL" id="OMOF01000481">
    <property type="protein sequence ID" value="SPF51720.1"/>
    <property type="molecule type" value="Genomic_DNA"/>
</dbReference>
<dbReference type="OrthoDB" id="1706474at2"/>
<dbReference type="PROSITE" id="PS51063">
    <property type="entry name" value="HTH_CRP_2"/>
    <property type="match status" value="1"/>
</dbReference>
<dbReference type="GO" id="GO:0003700">
    <property type="term" value="F:DNA-binding transcription factor activity"/>
    <property type="evidence" value="ECO:0007669"/>
    <property type="project" value="TreeGrafter"/>
</dbReference>
<dbReference type="InterPro" id="IPR036390">
    <property type="entry name" value="WH_DNA-bd_sf"/>
</dbReference>
<dbReference type="GO" id="GO:0005829">
    <property type="term" value="C:cytosol"/>
    <property type="evidence" value="ECO:0007669"/>
    <property type="project" value="TreeGrafter"/>
</dbReference>
<dbReference type="Pfam" id="PF13545">
    <property type="entry name" value="HTH_Crp_2"/>
    <property type="match status" value="1"/>
</dbReference>
<evidence type="ECO:0000256" key="1">
    <source>
        <dbReference type="ARBA" id="ARBA00023015"/>
    </source>
</evidence>
<dbReference type="Pfam" id="PF00027">
    <property type="entry name" value="cNMP_binding"/>
    <property type="match status" value="1"/>
</dbReference>
<name>A0A2U3LIQ9_9FIRM</name>
<keyword evidence="3" id="KW-0804">Transcription</keyword>
<accession>A0A2U3LIQ9</accession>
<evidence type="ECO:0000313" key="7">
    <source>
        <dbReference type="Proteomes" id="UP000238916"/>
    </source>
</evidence>
<sequence>MLNEQQIREILAHELFSGKMPSEFIDFCLAHGRIRHYAPKQYLYFSGDEGNTVYFLITGGIRLYLMGEFSEKILRVLRPPVFFPEVVLDGKPYPHAALCIEETEVLAIDRQTFVRFIESNPSVLWIFYQGLALDLRRSYRQLRNLSLGDARLRLGAKIFALAYVHGKPSLNGVLITIPLSATELAGMCSLARESVSRILGELKELKIIEIEKKTITVPDLKNLRSWIHKRAAHSSSSIG</sequence>
<dbReference type="PROSITE" id="PS50042">
    <property type="entry name" value="CNMP_BINDING_3"/>
    <property type="match status" value="1"/>
</dbReference>
<dbReference type="GO" id="GO:0003677">
    <property type="term" value="F:DNA binding"/>
    <property type="evidence" value="ECO:0007669"/>
    <property type="project" value="UniProtKB-KW"/>
</dbReference>
<proteinExistence type="predicted"/>
<dbReference type="PANTHER" id="PTHR24567">
    <property type="entry name" value="CRP FAMILY TRANSCRIPTIONAL REGULATORY PROTEIN"/>
    <property type="match status" value="1"/>
</dbReference>
<dbReference type="AlphaFoldDB" id="A0A2U3LIQ9"/>